<protein>
    <recommendedName>
        <fullName evidence="5">F-box domain-containing protein</fullName>
    </recommendedName>
</protein>
<dbReference type="Pfam" id="PF24750">
    <property type="entry name" value="b-prop_At3g26010-like"/>
    <property type="match status" value="1"/>
</dbReference>
<dbReference type="InterPro" id="IPR056592">
    <property type="entry name" value="Beta-prop_At3g26010-like"/>
</dbReference>
<feature type="domain" description="F-box" evidence="1">
    <location>
        <begin position="43"/>
        <end position="82"/>
    </location>
</feature>
<sequence length="508" mass="59193">MDLIPCIKELWAALLPWCLPHSKRHSKRSNLLDQGIKTTTLSLDDLHDSVLVEILIRLPLRSVFQCKSVSSRWFYLISTSYFANRFNSHCSSMHPHPPFTLLIQRNCDLFLTLNKPEFKSFKSPNFIATPNPVHNSNNKSVVIVEASCNDLLLCSSSEFKPPFQLTFYVVNAITKQWVLLPPVPLFGIDFRVGFICRYDNNNTLNYRVVYIPPYDAESKEMEIKVETFISEMGEWSESMVSCPGDFGRRGVPYKNLLFWWDNSCGRLIWFDPYSRECYRFFEHPIKLDPYHSIECHGVYVDCLRQCQISKNPLGACHGCLRICQILKNPQMILRLWELKDYDDNGGGKWCLEHEMHFDEMVLEKYPRLREYINGDYCPMLVAYHPNDRDIIYLIFNFLKFWVHGNNVLQVMVISCDMRRKTLEQYLIERRALMPHTATLIGFYRGKENESLDHEEEDEELAGTMEVCFDKKGANAPPKNSPYICNMTVHKPLRSCPDVIQPDGQDNSC</sequence>
<proteinExistence type="predicted"/>
<dbReference type="AlphaFoldDB" id="A0AAW2E1Y3"/>
<evidence type="ECO:0000313" key="3">
    <source>
        <dbReference type="EMBL" id="KAL0016983.1"/>
    </source>
</evidence>
<dbReference type="Proteomes" id="UP001459277">
    <property type="component" value="Unassembled WGS sequence"/>
</dbReference>
<accession>A0AAW2E1Y3</accession>
<dbReference type="SUPFAM" id="SSF81383">
    <property type="entry name" value="F-box domain"/>
    <property type="match status" value="1"/>
</dbReference>
<keyword evidence="4" id="KW-1185">Reference proteome</keyword>
<name>A0AAW2E1Y3_9ROSI</name>
<dbReference type="InterPro" id="IPR055290">
    <property type="entry name" value="At3g26010-like"/>
</dbReference>
<evidence type="ECO:0000259" key="2">
    <source>
        <dbReference type="Pfam" id="PF24750"/>
    </source>
</evidence>
<dbReference type="Pfam" id="PF00646">
    <property type="entry name" value="F-box"/>
    <property type="match status" value="1"/>
</dbReference>
<dbReference type="InterPro" id="IPR036047">
    <property type="entry name" value="F-box-like_dom_sf"/>
</dbReference>
<organism evidence="3 4">
    <name type="scientific">Lithocarpus litseifolius</name>
    <dbReference type="NCBI Taxonomy" id="425828"/>
    <lineage>
        <taxon>Eukaryota</taxon>
        <taxon>Viridiplantae</taxon>
        <taxon>Streptophyta</taxon>
        <taxon>Embryophyta</taxon>
        <taxon>Tracheophyta</taxon>
        <taxon>Spermatophyta</taxon>
        <taxon>Magnoliopsida</taxon>
        <taxon>eudicotyledons</taxon>
        <taxon>Gunneridae</taxon>
        <taxon>Pentapetalae</taxon>
        <taxon>rosids</taxon>
        <taxon>fabids</taxon>
        <taxon>Fagales</taxon>
        <taxon>Fagaceae</taxon>
        <taxon>Lithocarpus</taxon>
    </lineage>
</organism>
<dbReference type="InterPro" id="IPR001810">
    <property type="entry name" value="F-box_dom"/>
</dbReference>
<evidence type="ECO:0000313" key="4">
    <source>
        <dbReference type="Proteomes" id="UP001459277"/>
    </source>
</evidence>
<dbReference type="PANTHER" id="PTHR35546:SF130">
    <property type="entry name" value="EXPRESSED PROTEIN"/>
    <property type="match status" value="1"/>
</dbReference>
<dbReference type="Gene3D" id="1.20.1280.50">
    <property type="match status" value="1"/>
</dbReference>
<dbReference type="PANTHER" id="PTHR35546">
    <property type="entry name" value="F-BOX PROTEIN INTERACTION DOMAIN PROTEIN-RELATED"/>
    <property type="match status" value="1"/>
</dbReference>
<comment type="caution">
    <text evidence="3">The sequence shown here is derived from an EMBL/GenBank/DDBJ whole genome shotgun (WGS) entry which is preliminary data.</text>
</comment>
<evidence type="ECO:0008006" key="5">
    <source>
        <dbReference type="Google" id="ProtNLM"/>
    </source>
</evidence>
<feature type="domain" description="F-box protein At3g26010-like beta-propeller" evidence="2">
    <location>
        <begin position="135"/>
        <end position="413"/>
    </location>
</feature>
<evidence type="ECO:0000259" key="1">
    <source>
        <dbReference type="Pfam" id="PF00646"/>
    </source>
</evidence>
<gene>
    <name evidence="3" type="ORF">SO802_004052</name>
</gene>
<dbReference type="EMBL" id="JAZDWU010000001">
    <property type="protein sequence ID" value="KAL0016983.1"/>
    <property type="molecule type" value="Genomic_DNA"/>
</dbReference>
<reference evidence="3 4" key="1">
    <citation type="submission" date="2024-01" db="EMBL/GenBank/DDBJ databases">
        <title>A telomere-to-telomere, gap-free genome of sweet tea (Lithocarpus litseifolius).</title>
        <authorList>
            <person name="Zhou J."/>
        </authorList>
    </citation>
    <scope>NUCLEOTIDE SEQUENCE [LARGE SCALE GENOMIC DNA]</scope>
    <source>
        <strain evidence="3">Zhou-2022a</strain>
        <tissue evidence="3">Leaf</tissue>
    </source>
</reference>